<feature type="chain" id="PRO_5019505981" evidence="7">
    <location>
        <begin position="29"/>
        <end position="69"/>
    </location>
</feature>
<comment type="subcellular location">
    <subcellularLocation>
        <location evidence="1">Nucleus</location>
    </subcellularLocation>
</comment>
<dbReference type="PANTHER" id="PTHR47997">
    <property type="entry name" value="MYB DOMAIN PROTEIN 55"/>
    <property type="match status" value="1"/>
</dbReference>
<keyword evidence="6" id="KW-0539">Nucleus</keyword>
<keyword evidence="7" id="KW-0732">Signal</keyword>
<reference evidence="8 9" key="1">
    <citation type="submission" date="2019-01" db="EMBL/GenBank/DDBJ databases">
        <title>Sequencing of cultivated peanut Arachis hypogaea provides insights into genome evolution and oil improvement.</title>
        <authorList>
            <person name="Chen X."/>
        </authorList>
    </citation>
    <scope>NUCLEOTIDE SEQUENCE [LARGE SCALE GENOMIC DNA]</scope>
    <source>
        <strain evidence="9">cv. Fuhuasheng</strain>
        <tissue evidence="8">Leaves</tissue>
    </source>
</reference>
<evidence type="ECO:0000313" key="9">
    <source>
        <dbReference type="Proteomes" id="UP000289738"/>
    </source>
</evidence>
<comment type="caution">
    <text evidence="8">The sequence shown here is derived from an EMBL/GenBank/DDBJ whole genome shotgun (WGS) entry which is preliminary data.</text>
</comment>
<evidence type="ECO:0000256" key="4">
    <source>
        <dbReference type="ARBA" id="ARBA00023125"/>
    </source>
</evidence>
<dbReference type="GO" id="GO:0005634">
    <property type="term" value="C:nucleus"/>
    <property type="evidence" value="ECO:0007669"/>
    <property type="project" value="UniProtKB-SubCell"/>
</dbReference>
<proteinExistence type="predicted"/>
<dbReference type="EMBL" id="SDMP01000007">
    <property type="protein sequence ID" value="RYR50045.1"/>
    <property type="molecule type" value="Genomic_DNA"/>
</dbReference>
<gene>
    <name evidence="8" type="ORF">Ahy_A07g036592</name>
</gene>
<evidence type="ECO:0000256" key="1">
    <source>
        <dbReference type="ARBA" id="ARBA00004123"/>
    </source>
</evidence>
<keyword evidence="5" id="KW-0804">Transcription</keyword>
<keyword evidence="3" id="KW-0805">Transcription regulation</keyword>
<keyword evidence="4" id="KW-0238">DNA-binding</keyword>
<evidence type="ECO:0000256" key="7">
    <source>
        <dbReference type="SAM" id="SignalP"/>
    </source>
</evidence>
<dbReference type="InterPro" id="IPR009057">
    <property type="entry name" value="Homeodomain-like_sf"/>
</dbReference>
<feature type="signal peptide" evidence="7">
    <location>
        <begin position="1"/>
        <end position="28"/>
    </location>
</feature>
<keyword evidence="9" id="KW-1185">Reference proteome</keyword>
<evidence type="ECO:0000313" key="8">
    <source>
        <dbReference type="EMBL" id="RYR50045.1"/>
    </source>
</evidence>
<dbReference type="SUPFAM" id="SSF46689">
    <property type="entry name" value="Homeodomain-like"/>
    <property type="match status" value="1"/>
</dbReference>
<dbReference type="InterPro" id="IPR051953">
    <property type="entry name" value="Plant_SW-associated_TFs"/>
</dbReference>
<dbReference type="Proteomes" id="UP000289738">
    <property type="component" value="Chromosome A07"/>
</dbReference>
<protein>
    <submittedName>
        <fullName evidence="8">Uncharacterized protein</fullName>
    </submittedName>
</protein>
<evidence type="ECO:0000256" key="6">
    <source>
        <dbReference type="ARBA" id="ARBA00023242"/>
    </source>
</evidence>
<dbReference type="GO" id="GO:0003677">
    <property type="term" value="F:DNA binding"/>
    <property type="evidence" value="ECO:0007669"/>
    <property type="project" value="UniProtKB-KW"/>
</dbReference>
<evidence type="ECO:0000256" key="5">
    <source>
        <dbReference type="ARBA" id="ARBA00023163"/>
    </source>
</evidence>
<name>A0A445CGI6_ARAHY</name>
<accession>A0A445CGI6</accession>
<dbReference type="STRING" id="3818.A0A445CGI6"/>
<dbReference type="PANTHER" id="PTHR47997:SF75">
    <property type="entry name" value="MYB DOMAIN PROTEIN 55"/>
    <property type="match status" value="1"/>
</dbReference>
<keyword evidence="2" id="KW-0677">Repeat</keyword>
<evidence type="ECO:0000256" key="2">
    <source>
        <dbReference type="ARBA" id="ARBA00022737"/>
    </source>
</evidence>
<organism evidence="8 9">
    <name type="scientific">Arachis hypogaea</name>
    <name type="common">Peanut</name>
    <dbReference type="NCBI Taxonomy" id="3818"/>
    <lineage>
        <taxon>Eukaryota</taxon>
        <taxon>Viridiplantae</taxon>
        <taxon>Streptophyta</taxon>
        <taxon>Embryophyta</taxon>
        <taxon>Tracheophyta</taxon>
        <taxon>Spermatophyta</taxon>
        <taxon>Magnoliopsida</taxon>
        <taxon>eudicotyledons</taxon>
        <taxon>Gunneridae</taxon>
        <taxon>Pentapetalae</taxon>
        <taxon>rosids</taxon>
        <taxon>fabids</taxon>
        <taxon>Fabales</taxon>
        <taxon>Fabaceae</taxon>
        <taxon>Papilionoideae</taxon>
        <taxon>50 kb inversion clade</taxon>
        <taxon>dalbergioids sensu lato</taxon>
        <taxon>Dalbergieae</taxon>
        <taxon>Pterocarpus clade</taxon>
        <taxon>Arachis</taxon>
    </lineage>
</organism>
<sequence>MEKVLGGLCLTMLPLILLLLHHEGLLRCGKSFRLKWINYWRAYLKRGNISIEEETIITELHASFGNSYC</sequence>
<dbReference type="AlphaFoldDB" id="A0A445CGI6"/>
<evidence type="ECO:0000256" key="3">
    <source>
        <dbReference type="ARBA" id="ARBA00023015"/>
    </source>
</evidence>